<keyword evidence="3" id="KW-1185">Reference proteome</keyword>
<dbReference type="EMBL" id="JASPKY010000022">
    <property type="protein sequence ID" value="KAK9752199.1"/>
    <property type="molecule type" value="Genomic_DNA"/>
</dbReference>
<protein>
    <recommendedName>
        <fullName evidence="1">Mutator-like transposase domain-containing protein</fullName>
    </recommendedName>
</protein>
<evidence type="ECO:0000313" key="2">
    <source>
        <dbReference type="EMBL" id="KAK9752199.1"/>
    </source>
</evidence>
<dbReference type="InterPro" id="IPR049012">
    <property type="entry name" value="Mutator_transp_dom"/>
</dbReference>
<name>A0AAW1MVH6_POPJA</name>
<evidence type="ECO:0000259" key="1">
    <source>
        <dbReference type="Pfam" id="PF20700"/>
    </source>
</evidence>
<feature type="domain" description="Mutator-like transposase" evidence="1">
    <location>
        <begin position="1"/>
        <end position="140"/>
    </location>
</feature>
<sequence length="176" mass="20012">MESDIIVEGFKNSLEMHGIKYTKRVGDGDSSVHKKLLLAKPYGNMVVEKIECRNHLYRNFCSKLRELSNKTRSSSKNIAIPLSLRKVILSNIEKLTTFIKKATTHRIKEDMLIVNKISLLKTDILNSPHHVFGDHTGCGSLPYVSCIPKESEENFVPQMKACGLYDDVVACLYRRE</sequence>
<dbReference type="Proteomes" id="UP001458880">
    <property type="component" value="Unassembled WGS sequence"/>
</dbReference>
<dbReference type="Pfam" id="PF20700">
    <property type="entry name" value="Mutator"/>
    <property type="match status" value="1"/>
</dbReference>
<evidence type="ECO:0000313" key="3">
    <source>
        <dbReference type="Proteomes" id="UP001458880"/>
    </source>
</evidence>
<gene>
    <name evidence="2" type="ORF">QE152_g4423</name>
</gene>
<comment type="caution">
    <text evidence="2">The sequence shown here is derived from an EMBL/GenBank/DDBJ whole genome shotgun (WGS) entry which is preliminary data.</text>
</comment>
<proteinExistence type="predicted"/>
<dbReference type="AlphaFoldDB" id="A0AAW1MVH6"/>
<accession>A0AAW1MVH6</accession>
<organism evidence="2 3">
    <name type="scientific">Popillia japonica</name>
    <name type="common">Japanese beetle</name>
    <dbReference type="NCBI Taxonomy" id="7064"/>
    <lineage>
        <taxon>Eukaryota</taxon>
        <taxon>Metazoa</taxon>
        <taxon>Ecdysozoa</taxon>
        <taxon>Arthropoda</taxon>
        <taxon>Hexapoda</taxon>
        <taxon>Insecta</taxon>
        <taxon>Pterygota</taxon>
        <taxon>Neoptera</taxon>
        <taxon>Endopterygota</taxon>
        <taxon>Coleoptera</taxon>
        <taxon>Polyphaga</taxon>
        <taxon>Scarabaeiformia</taxon>
        <taxon>Scarabaeidae</taxon>
        <taxon>Rutelinae</taxon>
        <taxon>Popillia</taxon>
    </lineage>
</organism>
<reference evidence="2 3" key="1">
    <citation type="journal article" date="2024" name="BMC Genomics">
        <title>De novo assembly and annotation of Popillia japonica's genome with initial clues to its potential as an invasive pest.</title>
        <authorList>
            <person name="Cucini C."/>
            <person name="Boschi S."/>
            <person name="Funari R."/>
            <person name="Cardaioli E."/>
            <person name="Iannotti N."/>
            <person name="Marturano G."/>
            <person name="Paoli F."/>
            <person name="Bruttini M."/>
            <person name="Carapelli A."/>
            <person name="Frati F."/>
            <person name="Nardi F."/>
        </authorList>
    </citation>
    <scope>NUCLEOTIDE SEQUENCE [LARGE SCALE GENOMIC DNA]</scope>
    <source>
        <strain evidence="2">DMR45628</strain>
    </source>
</reference>